<dbReference type="Proteomes" id="UP001165124">
    <property type="component" value="Unassembled WGS sequence"/>
</dbReference>
<sequence length="212" mass="23499">MDAVVKRLLREAGETFAEEAGVPLKDQPAALWKLLVLANLLSARISSEIAMAATRELFQAGGGTARGMARLTWQQRVDALGRGHYVRYDESTASHLGDMAEMVQEKYNGDLRRLAIESQRDRERAGQLLREFPGIGPAGVDIFCREAQAIWPWLRPYFDEQALKGAERLGLPQDPKRLADEVPEKDLARFAAALVRVARDKDLADSITKNGG</sequence>
<protein>
    <submittedName>
        <fullName evidence="1">Endonuclease</fullName>
    </submittedName>
</protein>
<keyword evidence="1" id="KW-0540">Nuclease</keyword>
<organism evidence="1 2">
    <name type="scientific">Actinomadura rubrobrunea</name>
    <dbReference type="NCBI Taxonomy" id="115335"/>
    <lineage>
        <taxon>Bacteria</taxon>
        <taxon>Bacillati</taxon>
        <taxon>Actinomycetota</taxon>
        <taxon>Actinomycetes</taxon>
        <taxon>Streptosporangiales</taxon>
        <taxon>Thermomonosporaceae</taxon>
        <taxon>Actinomadura</taxon>
    </lineage>
</organism>
<gene>
    <name evidence="1" type="ORF">Arub01_48690</name>
</gene>
<evidence type="ECO:0000313" key="1">
    <source>
        <dbReference type="EMBL" id="GLW66625.1"/>
    </source>
</evidence>
<keyword evidence="1" id="KW-0255">Endonuclease</keyword>
<dbReference type="RefSeq" id="WP_067908092.1">
    <property type="nucleotide sequence ID" value="NZ_BSRZ01000016.1"/>
</dbReference>
<dbReference type="Gene3D" id="1.10.340.30">
    <property type="entry name" value="Hypothetical protein, domain 2"/>
    <property type="match status" value="1"/>
</dbReference>
<evidence type="ECO:0000313" key="2">
    <source>
        <dbReference type="Proteomes" id="UP001165124"/>
    </source>
</evidence>
<dbReference type="InterPro" id="IPR011257">
    <property type="entry name" value="DNA_glycosylase"/>
</dbReference>
<dbReference type="SUPFAM" id="SSF48150">
    <property type="entry name" value="DNA-glycosylase"/>
    <property type="match status" value="1"/>
</dbReference>
<dbReference type="AlphaFoldDB" id="A0A9W6PYA8"/>
<keyword evidence="1" id="KW-0378">Hydrolase</keyword>
<proteinExistence type="predicted"/>
<keyword evidence="2" id="KW-1185">Reference proteome</keyword>
<name>A0A9W6PYA8_9ACTN</name>
<dbReference type="GO" id="GO:0004519">
    <property type="term" value="F:endonuclease activity"/>
    <property type="evidence" value="ECO:0007669"/>
    <property type="project" value="UniProtKB-KW"/>
</dbReference>
<reference evidence="1" key="1">
    <citation type="submission" date="2023-02" db="EMBL/GenBank/DDBJ databases">
        <title>Actinomadura rubrobrunea NBRC 14622.</title>
        <authorList>
            <person name="Ichikawa N."/>
            <person name="Sato H."/>
            <person name="Tonouchi N."/>
        </authorList>
    </citation>
    <scope>NUCLEOTIDE SEQUENCE</scope>
    <source>
        <strain evidence="1">NBRC 14622</strain>
    </source>
</reference>
<accession>A0A9W6PYA8</accession>
<dbReference type="GO" id="GO:0006281">
    <property type="term" value="P:DNA repair"/>
    <property type="evidence" value="ECO:0007669"/>
    <property type="project" value="InterPro"/>
</dbReference>
<comment type="caution">
    <text evidence="1">The sequence shown here is derived from an EMBL/GenBank/DDBJ whole genome shotgun (WGS) entry which is preliminary data.</text>
</comment>
<dbReference type="EMBL" id="BSRZ01000016">
    <property type="protein sequence ID" value="GLW66625.1"/>
    <property type="molecule type" value="Genomic_DNA"/>
</dbReference>